<dbReference type="AlphaFoldDB" id="A0A5C3L0U8"/>
<gene>
    <name evidence="2" type="ORF">FA15DRAFT_667287</name>
</gene>
<keyword evidence="1" id="KW-0812">Transmembrane</keyword>
<evidence type="ECO:0000313" key="3">
    <source>
        <dbReference type="Proteomes" id="UP000307440"/>
    </source>
</evidence>
<protein>
    <submittedName>
        <fullName evidence="2">Uncharacterized protein</fullName>
    </submittedName>
</protein>
<sequence length="116" mass="12886">MTRETLTSTTTHISEIMSSGLRSLSRNRENLQMLSIVAGVTFGTLFLLDVGNHRIRKQEEAELHPPYHEPLPAPEFITESIHAVPTTTKPSGHPVAMRWAKNADVRGSQPSASKWV</sequence>
<keyword evidence="1" id="KW-1133">Transmembrane helix</keyword>
<feature type="transmembrane region" description="Helical" evidence="1">
    <location>
        <begin position="31"/>
        <end position="48"/>
    </location>
</feature>
<dbReference type="Proteomes" id="UP000307440">
    <property type="component" value="Unassembled WGS sequence"/>
</dbReference>
<reference evidence="2 3" key="1">
    <citation type="journal article" date="2019" name="Nat. Ecol. Evol.">
        <title>Megaphylogeny resolves global patterns of mushroom evolution.</title>
        <authorList>
            <person name="Varga T."/>
            <person name="Krizsan K."/>
            <person name="Foldi C."/>
            <person name="Dima B."/>
            <person name="Sanchez-Garcia M."/>
            <person name="Sanchez-Ramirez S."/>
            <person name="Szollosi G.J."/>
            <person name="Szarkandi J.G."/>
            <person name="Papp V."/>
            <person name="Albert L."/>
            <person name="Andreopoulos W."/>
            <person name="Angelini C."/>
            <person name="Antonin V."/>
            <person name="Barry K.W."/>
            <person name="Bougher N.L."/>
            <person name="Buchanan P."/>
            <person name="Buyck B."/>
            <person name="Bense V."/>
            <person name="Catcheside P."/>
            <person name="Chovatia M."/>
            <person name="Cooper J."/>
            <person name="Damon W."/>
            <person name="Desjardin D."/>
            <person name="Finy P."/>
            <person name="Geml J."/>
            <person name="Haridas S."/>
            <person name="Hughes K."/>
            <person name="Justo A."/>
            <person name="Karasinski D."/>
            <person name="Kautmanova I."/>
            <person name="Kiss B."/>
            <person name="Kocsube S."/>
            <person name="Kotiranta H."/>
            <person name="LaButti K.M."/>
            <person name="Lechner B.E."/>
            <person name="Liimatainen K."/>
            <person name="Lipzen A."/>
            <person name="Lukacs Z."/>
            <person name="Mihaltcheva S."/>
            <person name="Morgado L.N."/>
            <person name="Niskanen T."/>
            <person name="Noordeloos M.E."/>
            <person name="Ohm R.A."/>
            <person name="Ortiz-Santana B."/>
            <person name="Ovrebo C."/>
            <person name="Racz N."/>
            <person name="Riley R."/>
            <person name="Savchenko A."/>
            <person name="Shiryaev A."/>
            <person name="Soop K."/>
            <person name="Spirin V."/>
            <person name="Szebenyi C."/>
            <person name="Tomsovsky M."/>
            <person name="Tulloss R.E."/>
            <person name="Uehling J."/>
            <person name="Grigoriev I.V."/>
            <person name="Vagvolgyi C."/>
            <person name="Papp T."/>
            <person name="Martin F.M."/>
            <person name="Miettinen O."/>
            <person name="Hibbett D.S."/>
            <person name="Nagy L.G."/>
        </authorList>
    </citation>
    <scope>NUCLEOTIDE SEQUENCE [LARGE SCALE GENOMIC DNA]</scope>
    <source>
        <strain evidence="2 3">CBS 121175</strain>
    </source>
</reference>
<evidence type="ECO:0000313" key="2">
    <source>
        <dbReference type="EMBL" id="TFK26584.1"/>
    </source>
</evidence>
<evidence type="ECO:0000256" key="1">
    <source>
        <dbReference type="SAM" id="Phobius"/>
    </source>
</evidence>
<organism evidence="2 3">
    <name type="scientific">Coprinopsis marcescibilis</name>
    <name type="common">Agaric fungus</name>
    <name type="synonym">Psathyrella marcescibilis</name>
    <dbReference type="NCBI Taxonomy" id="230819"/>
    <lineage>
        <taxon>Eukaryota</taxon>
        <taxon>Fungi</taxon>
        <taxon>Dikarya</taxon>
        <taxon>Basidiomycota</taxon>
        <taxon>Agaricomycotina</taxon>
        <taxon>Agaricomycetes</taxon>
        <taxon>Agaricomycetidae</taxon>
        <taxon>Agaricales</taxon>
        <taxon>Agaricineae</taxon>
        <taxon>Psathyrellaceae</taxon>
        <taxon>Coprinopsis</taxon>
    </lineage>
</organism>
<keyword evidence="1" id="KW-0472">Membrane</keyword>
<dbReference type="EMBL" id="ML210173">
    <property type="protein sequence ID" value="TFK26584.1"/>
    <property type="molecule type" value="Genomic_DNA"/>
</dbReference>
<accession>A0A5C3L0U8</accession>
<name>A0A5C3L0U8_COPMA</name>
<proteinExistence type="predicted"/>
<keyword evidence="3" id="KW-1185">Reference proteome</keyword>